<evidence type="ECO:0000256" key="3">
    <source>
        <dbReference type="ARBA" id="ARBA00022691"/>
    </source>
</evidence>
<dbReference type="InterPro" id="IPR050600">
    <property type="entry name" value="SETD3_SETD6_MTase"/>
</dbReference>
<dbReference type="OrthoDB" id="341421at2759"/>
<keyword evidence="3" id="KW-0949">S-adenosyl-L-methionine</keyword>
<dbReference type="PROSITE" id="PS50280">
    <property type="entry name" value="SET"/>
    <property type="match status" value="1"/>
</dbReference>
<keyword evidence="2 5" id="KW-0808">Transferase</keyword>
<organism evidence="5 6">
    <name type="scientific">Gracilariopsis chorda</name>
    <dbReference type="NCBI Taxonomy" id="448386"/>
    <lineage>
        <taxon>Eukaryota</taxon>
        <taxon>Rhodophyta</taxon>
        <taxon>Florideophyceae</taxon>
        <taxon>Rhodymeniophycidae</taxon>
        <taxon>Gracilariales</taxon>
        <taxon>Gracilariaceae</taxon>
        <taxon>Gracilariopsis</taxon>
    </lineage>
</organism>
<dbReference type="Pfam" id="PF09273">
    <property type="entry name" value="Rubis-subs-bind"/>
    <property type="match status" value="1"/>
</dbReference>
<reference evidence="5 6" key="1">
    <citation type="journal article" date="2018" name="Mol. Biol. Evol.">
        <title>Analysis of the draft genome of the red seaweed Gracilariopsis chorda provides insights into genome size evolution in Rhodophyta.</title>
        <authorList>
            <person name="Lee J."/>
            <person name="Yang E.C."/>
            <person name="Graf L."/>
            <person name="Yang J.H."/>
            <person name="Qiu H."/>
            <person name="Zel Zion U."/>
            <person name="Chan C.X."/>
            <person name="Stephens T.G."/>
            <person name="Weber A.P.M."/>
            <person name="Boo G.H."/>
            <person name="Boo S.M."/>
            <person name="Kim K.M."/>
            <person name="Shin Y."/>
            <person name="Jung M."/>
            <person name="Lee S.J."/>
            <person name="Yim H.S."/>
            <person name="Lee J.H."/>
            <person name="Bhattacharya D."/>
            <person name="Yoon H.S."/>
        </authorList>
    </citation>
    <scope>NUCLEOTIDE SEQUENCE [LARGE SCALE GENOMIC DNA]</scope>
    <source>
        <strain evidence="5 6">SKKU-2015</strain>
        <tissue evidence="5">Whole body</tissue>
    </source>
</reference>
<dbReference type="CDD" id="cd10527">
    <property type="entry name" value="SET_LSMT"/>
    <property type="match status" value="1"/>
</dbReference>
<name>A0A2V3IM48_9FLOR</name>
<gene>
    <name evidence="5" type="ORF">BWQ96_07095</name>
</gene>
<dbReference type="Gene3D" id="3.90.1420.10">
    <property type="entry name" value="Rubisco LSMT, substrate-binding domain"/>
    <property type="match status" value="1"/>
</dbReference>
<dbReference type="SUPFAM" id="SSF81822">
    <property type="entry name" value="RuBisCo LSMT C-terminal, substrate-binding domain"/>
    <property type="match status" value="1"/>
</dbReference>
<dbReference type="InterPro" id="IPR036464">
    <property type="entry name" value="Rubisco_LSMT_subst-bd_sf"/>
</dbReference>
<proteinExistence type="predicted"/>
<protein>
    <submittedName>
        <fullName evidence="5">[Fructose-bisphosphate aldolase]-lysine N-methyltransferase, chloroplastic</fullName>
    </submittedName>
</protein>
<dbReference type="PANTHER" id="PTHR13271:SF137">
    <property type="entry name" value="SET DOMAIN-CONTAINING PROTEIN"/>
    <property type="match status" value="1"/>
</dbReference>
<dbReference type="Pfam" id="PF00856">
    <property type="entry name" value="SET"/>
    <property type="match status" value="1"/>
</dbReference>
<keyword evidence="6" id="KW-1185">Reference proteome</keyword>
<dbReference type="InterPro" id="IPR015353">
    <property type="entry name" value="Rubisco_LSMT_subst-bd"/>
</dbReference>
<evidence type="ECO:0000256" key="1">
    <source>
        <dbReference type="ARBA" id="ARBA00022603"/>
    </source>
</evidence>
<evidence type="ECO:0000259" key="4">
    <source>
        <dbReference type="PROSITE" id="PS50280"/>
    </source>
</evidence>
<evidence type="ECO:0000256" key="2">
    <source>
        <dbReference type="ARBA" id="ARBA00022679"/>
    </source>
</evidence>
<dbReference type="SUPFAM" id="SSF82199">
    <property type="entry name" value="SET domain"/>
    <property type="match status" value="1"/>
</dbReference>
<dbReference type="GO" id="GO:0016279">
    <property type="term" value="F:protein-lysine N-methyltransferase activity"/>
    <property type="evidence" value="ECO:0007669"/>
    <property type="project" value="TreeGrafter"/>
</dbReference>
<comment type="caution">
    <text evidence="5">The sequence shown here is derived from an EMBL/GenBank/DDBJ whole genome shotgun (WGS) entry which is preliminary data.</text>
</comment>
<dbReference type="InterPro" id="IPR046341">
    <property type="entry name" value="SET_dom_sf"/>
</dbReference>
<evidence type="ECO:0000313" key="5">
    <source>
        <dbReference type="EMBL" id="PXF43151.1"/>
    </source>
</evidence>
<dbReference type="GO" id="GO:0032259">
    <property type="term" value="P:methylation"/>
    <property type="evidence" value="ECO:0007669"/>
    <property type="project" value="UniProtKB-KW"/>
</dbReference>
<keyword evidence="1 5" id="KW-0489">Methyltransferase</keyword>
<dbReference type="STRING" id="448386.A0A2V3IM48"/>
<evidence type="ECO:0000313" key="6">
    <source>
        <dbReference type="Proteomes" id="UP000247409"/>
    </source>
</evidence>
<dbReference type="PANTHER" id="PTHR13271">
    <property type="entry name" value="UNCHARACTERIZED PUTATIVE METHYLTRANSFERASE"/>
    <property type="match status" value="1"/>
</dbReference>
<dbReference type="Gene3D" id="3.90.1410.10">
    <property type="entry name" value="set domain protein methyltransferase, domain 1"/>
    <property type="match status" value="1"/>
</dbReference>
<feature type="domain" description="SET" evidence="4">
    <location>
        <begin position="56"/>
        <end position="336"/>
    </location>
</feature>
<dbReference type="EMBL" id="NBIV01000135">
    <property type="protein sequence ID" value="PXF43151.1"/>
    <property type="molecule type" value="Genomic_DNA"/>
</dbReference>
<accession>A0A2V3IM48</accession>
<dbReference type="Proteomes" id="UP000247409">
    <property type="component" value="Unassembled WGS sequence"/>
</dbReference>
<dbReference type="InterPro" id="IPR001214">
    <property type="entry name" value="SET_dom"/>
</dbReference>
<dbReference type="AlphaFoldDB" id="A0A2V3IM48"/>
<sequence length="463" mass="52742">MAFCVSPSLQRNRYNRMQSLRCSLSSSSERVKESTNADLSTNEFNTWTEKTGIQMPSISLTNFDSERKGVAQRGMLATSPVRAGDLLISVDRKKVLQVTSLDVKQSPFPEKVPSDTWRKLPWYVRLALRTADCQQDLEHELHLWASLLPTSVDLPHHWSDSQLAELQNSRLIDAIVEQRNEYRKWYSLLNNANNPIMRGRKYTDFVRAVDCVRSRAFQGPLELAPFKERLRLLLFIAANVLLWPALKALPLENALNGGLTALFALLMYDVLTPKIVKLIQGVELQRYAMTPGIDFFNHNSRVTDRANVSYEYFSDKFEVRSGEDYDTGHEVFISYGSQSNDAFLQYYGFVEPDNPSETFTFDSSVEHLLGIARKSLVAKRKGFDNKVVESVARKLNSNRNAAETALRELCEAELKAMGTTLDEDEALLRSGTVKCARHELAIRYRIEKKKLLNSIISKKQETI</sequence>